<keyword evidence="4" id="KW-1185">Reference proteome</keyword>
<comment type="caution">
    <text evidence="3">The sequence shown here is derived from an EMBL/GenBank/DDBJ whole genome shotgun (WGS) entry which is preliminary data.</text>
</comment>
<keyword evidence="1" id="KW-0175">Coiled coil</keyword>
<gene>
    <name evidence="3" type="ORF">SCF082_LOCUS20631</name>
</gene>
<feature type="region of interest" description="Disordered" evidence="2">
    <location>
        <begin position="112"/>
        <end position="159"/>
    </location>
</feature>
<evidence type="ECO:0000313" key="4">
    <source>
        <dbReference type="Proteomes" id="UP001642464"/>
    </source>
</evidence>
<dbReference type="Proteomes" id="UP001642464">
    <property type="component" value="Unassembled WGS sequence"/>
</dbReference>
<feature type="compositionally biased region" description="Basic and acidic residues" evidence="2">
    <location>
        <begin position="116"/>
        <end position="129"/>
    </location>
</feature>
<feature type="compositionally biased region" description="Low complexity" evidence="2">
    <location>
        <begin position="132"/>
        <end position="147"/>
    </location>
</feature>
<keyword evidence="3" id="KW-0675">Receptor</keyword>
<proteinExistence type="predicted"/>
<feature type="coiled-coil region" evidence="1">
    <location>
        <begin position="14"/>
        <end position="69"/>
    </location>
</feature>
<evidence type="ECO:0000256" key="1">
    <source>
        <dbReference type="SAM" id="Coils"/>
    </source>
</evidence>
<protein>
    <submittedName>
        <fullName evidence="3">P2X receptor A</fullName>
    </submittedName>
</protein>
<dbReference type="EMBL" id="CAXAMM010014446">
    <property type="protein sequence ID" value="CAK9033745.1"/>
    <property type="molecule type" value="Genomic_DNA"/>
</dbReference>
<name>A0ABP0L3K6_9DINO</name>
<feature type="region of interest" description="Disordered" evidence="2">
    <location>
        <begin position="289"/>
        <end position="321"/>
    </location>
</feature>
<evidence type="ECO:0000313" key="3">
    <source>
        <dbReference type="EMBL" id="CAK9033745.1"/>
    </source>
</evidence>
<reference evidence="3 4" key="1">
    <citation type="submission" date="2024-02" db="EMBL/GenBank/DDBJ databases">
        <authorList>
            <person name="Chen Y."/>
            <person name="Shah S."/>
            <person name="Dougan E. K."/>
            <person name="Thang M."/>
            <person name="Chan C."/>
        </authorList>
    </citation>
    <scope>NUCLEOTIDE SEQUENCE [LARGE SCALE GENOMIC DNA]</scope>
</reference>
<organism evidence="3 4">
    <name type="scientific">Durusdinium trenchii</name>
    <dbReference type="NCBI Taxonomy" id="1381693"/>
    <lineage>
        <taxon>Eukaryota</taxon>
        <taxon>Sar</taxon>
        <taxon>Alveolata</taxon>
        <taxon>Dinophyceae</taxon>
        <taxon>Suessiales</taxon>
        <taxon>Symbiodiniaceae</taxon>
        <taxon>Durusdinium</taxon>
    </lineage>
</organism>
<evidence type="ECO:0000256" key="2">
    <source>
        <dbReference type="SAM" id="MobiDB-lite"/>
    </source>
</evidence>
<sequence length="321" mass="35049">MAVGSAECNDTTALLNLEQELAKERKRCADKDKQLQMMEALLGRLQSRLELLEENLKEQQKKSRANSKSNCTVLDLQQQLAEELTKRKHAQYSLIEKAQELCDVQEKLARSQQRVTELEREAKKEDRRYLGASPASPRRPSTTSSPAGQPSSSACAPALLRSPGSPCASPGSPFTSYLPIPPSLRPSPDAPDGSLTSPCLCPAVSQSLRARSNLSWHSLEIPEMEKAELPNTCNSGYHTPVRYATIHGDYPRILSARVTDRANGWNGSKSARVISPCVKKSTQVLAHAHGAHAPHAEGPKGTTQQVAVSAIARQESPRWST</sequence>
<accession>A0ABP0L3K6</accession>